<dbReference type="Proteomes" id="UP000037696">
    <property type="component" value="Unassembled WGS sequence"/>
</dbReference>
<gene>
    <name evidence="2" type="ORF">ACN38_g6775</name>
</gene>
<keyword evidence="3" id="KW-1185">Reference proteome</keyword>
<evidence type="ECO:0000313" key="2">
    <source>
        <dbReference type="EMBL" id="KOS42333.1"/>
    </source>
</evidence>
<dbReference type="EMBL" id="LHQQ01000108">
    <property type="protein sequence ID" value="KOS42333.1"/>
    <property type="molecule type" value="Genomic_DNA"/>
</dbReference>
<name>A0A0M9WEZ2_9EURO</name>
<evidence type="ECO:0000313" key="3">
    <source>
        <dbReference type="Proteomes" id="UP000037696"/>
    </source>
</evidence>
<proteinExistence type="predicted"/>
<organism evidence="2 3">
    <name type="scientific">Penicillium nordicum</name>
    <dbReference type="NCBI Taxonomy" id="229535"/>
    <lineage>
        <taxon>Eukaryota</taxon>
        <taxon>Fungi</taxon>
        <taxon>Dikarya</taxon>
        <taxon>Ascomycota</taxon>
        <taxon>Pezizomycotina</taxon>
        <taxon>Eurotiomycetes</taxon>
        <taxon>Eurotiomycetidae</taxon>
        <taxon>Eurotiales</taxon>
        <taxon>Aspergillaceae</taxon>
        <taxon>Penicillium</taxon>
    </lineage>
</organism>
<sequence>MVSALQSSTRQSATLDPDHPRQLKPGEALLSVTQALRVTMGEVTLVKGSSLDISLNYEQLMREDRPTGQADVVITQQTLQMIYSIQIQFRFNLL</sequence>
<accession>A0A0M9WEZ2</accession>
<feature type="compositionally biased region" description="Polar residues" evidence="1">
    <location>
        <begin position="1"/>
        <end position="14"/>
    </location>
</feature>
<protein>
    <submittedName>
        <fullName evidence="2">Uncharacterized protein</fullName>
    </submittedName>
</protein>
<dbReference type="AlphaFoldDB" id="A0A0M9WEZ2"/>
<comment type="caution">
    <text evidence="2">The sequence shown here is derived from an EMBL/GenBank/DDBJ whole genome shotgun (WGS) entry which is preliminary data.</text>
</comment>
<feature type="region of interest" description="Disordered" evidence="1">
    <location>
        <begin position="1"/>
        <end position="24"/>
    </location>
</feature>
<evidence type="ECO:0000256" key="1">
    <source>
        <dbReference type="SAM" id="MobiDB-lite"/>
    </source>
</evidence>
<reference evidence="2 3" key="1">
    <citation type="submission" date="2015-08" db="EMBL/GenBank/DDBJ databases">
        <title>Genome sequencing of Penicillium nordicum.</title>
        <authorList>
            <person name="Nguyen H.D."/>
            <person name="Seifert K.A."/>
        </authorList>
    </citation>
    <scope>NUCLEOTIDE SEQUENCE [LARGE SCALE GENOMIC DNA]</scope>
    <source>
        <strain evidence="2 3">DAOMC 185683</strain>
    </source>
</reference>